<dbReference type="Proteomes" id="UP000266677">
    <property type="component" value="Unassembled WGS sequence"/>
</dbReference>
<dbReference type="RefSeq" id="WP_120042779.1">
    <property type="nucleotide sequence ID" value="NZ_QZFU01000023.1"/>
</dbReference>
<proteinExistence type="predicted"/>
<dbReference type="SMART" id="SM00418">
    <property type="entry name" value="HTH_ARSR"/>
    <property type="match status" value="1"/>
</dbReference>
<dbReference type="InterPro" id="IPR036390">
    <property type="entry name" value="WH_DNA-bd_sf"/>
</dbReference>
<dbReference type="AlphaFoldDB" id="A0A3A4KJ31"/>
<evidence type="ECO:0000256" key="2">
    <source>
        <dbReference type="ARBA" id="ARBA00023125"/>
    </source>
</evidence>
<dbReference type="PRINTS" id="PR00778">
    <property type="entry name" value="HTHARSR"/>
</dbReference>
<dbReference type="InterPro" id="IPR001845">
    <property type="entry name" value="HTH_ArsR_DNA-bd_dom"/>
</dbReference>
<gene>
    <name evidence="5" type="ORF">D5S18_21265</name>
</gene>
<evidence type="ECO:0000256" key="1">
    <source>
        <dbReference type="ARBA" id="ARBA00023015"/>
    </source>
</evidence>
<evidence type="ECO:0000259" key="4">
    <source>
        <dbReference type="PROSITE" id="PS50987"/>
    </source>
</evidence>
<accession>A0A3A4KJ31</accession>
<comment type="caution">
    <text evidence="5">The sequence shown here is derived from an EMBL/GenBank/DDBJ whole genome shotgun (WGS) entry which is preliminary data.</text>
</comment>
<evidence type="ECO:0000256" key="3">
    <source>
        <dbReference type="ARBA" id="ARBA00023163"/>
    </source>
</evidence>
<dbReference type="SMART" id="SM00419">
    <property type="entry name" value="HTH_CRP"/>
    <property type="match status" value="1"/>
</dbReference>
<keyword evidence="1" id="KW-0805">Transcription regulation</keyword>
<evidence type="ECO:0000313" key="6">
    <source>
        <dbReference type="Proteomes" id="UP000266677"/>
    </source>
</evidence>
<dbReference type="Gene3D" id="1.10.10.10">
    <property type="entry name" value="Winged helix-like DNA-binding domain superfamily/Winged helix DNA-binding domain"/>
    <property type="match status" value="1"/>
</dbReference>
<dbReference type="CDD" id="cd00090">
    <property type="entry name" value="HTH_ARSR"/>
    <property type="match status" value="1"/>
</dbReference>
<dbReference type="InterPro" id="IPR045981">
    <property type="entry name" value="DUF5937"/>
</dbReference>
<keyword evidence="2" id="KW-0238">DNA-binding</keyword>
<dbReference type="GO" id="GO:0003677">
    <property type="term" value="F:DNA binding"/>
    <property type="evidence" value="ECO:0007669"/>
    <property type="project" value="UniProtKB-KW"/>
</dbReference>
<dbReference type="Pfam" id="PF19361">
    <property type="entry name" value="DUF5937"/>
    <property type="match status" value="1"/>
</dbReference>
<dbReference type="OrthoDB" id="3460651at2"/>
<evidence type="ECO:0000313" key="5">
    <source>
        <dbReference type="EMBL" id="RJO73703.1"/>
    </source>
</evidence>
<dbReference type="EMBL" id="QZFU01000023">
    <property type="protein sequence ID" value="RJO73703.1"/>
    <property type="molecule type" value="Genomic_DNA"/>
</dbReference>
<dbReference type="PROSITE" id="PS50987">
    <property type="entry name" value="HTH_ARSR_2"/>
    <property type="match status" value="1"/>
</dbReference>
<dbReference type="InterPro" id="IPR011991">
    <property type="entry name" value="ArsR-like_HTH"/>
</dbReference>
<feature type="domain" description="HTH arsR-type" evidence="4">
    <location>
        <begin position="287"/>
        <end position="380"/>
    </location>
</feature>
<dbReference type="InterPro" id="IPR036388">
    <property type="entry name" value="WH-like_DNA-bd_sf"/>
</dbReference>
<sequence length="386" mass="43554">MTVHLRLPDDDADLVVFGYSAAHEALRSLRVLHHAKRYPLHVSWVLRTRERMDTELRSAMAEFAFWLDRRSLVIEEIWPLDGAAAWPEELNALRRAPVATFAAALIHAMLLEQQRGARIPSTEFSASTELQSRAMSTVGLEHPDSLPTVRRLIEDPEECRTRFAAFLERYWDCCLAPDWPLLQRQLTDDIAERGLQLSRLGPTAMLAHLSPYVHAASRSVTVHPPQPAQRLPPLTVELTPEDRILLIPSHFAWPELSIAVHHDISEAGTRQSVYVTIGLTAMHQQGTPPTPPAQVLELLRAAGDRTRLQILTLLSTRPRSTRELAGLIGLTEAAVSKHLGQLQAAGWVHSERRSYYIYYQLDPHAAERLSDGLRETLGSPRRRRTE</sequence>
<dbReference type="PANTHER" id="PTHR33154:SF33">
    <property type="entry name" value="TRANSCRIPTIONAL REPRESSOR SDPR"/>
    <property type="match status" value="1"/>
</dbReference>
<name>A0A3A4KJ31_9NOCA</name>
<protein>
    <submittedName>
        <fullName evidence="5">ArsR family transcriptional regulator</fullName>
    </submittedName>
</protein>
<reference evidence="5 6" key="1">
    <citation type="submission" date="2018-09" db="EMBL/GenBank/DDBJ databases">
        <title>YIM PH21274 draft genome.</title>
        <authorList>
            <person name="Miao C."/>
        </authorList>
    </citation>
    <scope>NUCLEOTIDE SEQUENCE [LARGE SCALE GENOMIC DNA]</scope>
    <source>
        <strain evidence="5 6">YIM PH 21724</strain>
    </source>
</reference>
<dbReference type="PANTHER" id="PTHR33154">
    <property type="entry name" value="TRANSCRIPTIONAL REGULATOR, ARSR FAMILY"/>
    <property type="match status" value="1"/>
</dbReference>
<dbReference type="InterPro" id="IPR012318">
    <property type="entry name" value="HTH_CRP"/>
</dbReference>
<organism evidence="5 6">
    <name type="scientific">Nocardia panacis</name>
    <dbReference type="NCBI Taxonomy" id="2340916"/>
    <lineage>
        <taxon>Bacteria</taxon>
        <taxon>Bacillati</taxon>
        <taxon>Actinomycetota</taxon>
        <taxon>Actinomycetes</taxon>
        <taxon>Mycobacteriales</taxon>
        <taxon>Nocardiaceae</taxon>
        <taxon>Nocardia</taxon>
    </lineage>
</organism>
<dbReference type="InterPro" id="IPR051081">
    <property type="entry name" value="HTH_MetalResp_TranReg"/>
</dbReference>
<dbReference type="Pfam" id="PF01022">
    <property type="entry name" value="HTH_5"/>
    <property type="match status" value="1"/>
</dbReference>
<keyword evidence="3" id="KW-0804">Transcription</keyword>
<keyword evidence="6" id="KW-1185">Reference proteome</keyword>
<dbReference type="NCBIfam" id="NF033788">
    <property type="entry name" value="HTH_metalloreg"/>
    <property type="match status" value="1"/>
</dbReference>
<dbReference type="GO" id="GO:0003700">
    <property type="term" value="F:DNA-binding transcription factor activity"/>
    <property type="evidence" value="ECO:0007669"/>
    <property type="project" value="InterPro"/>
</dbReference>
<dbReference type="SUPFAM" id="SSF46785">
    <property type="entry name" value="Winged helix' DNA-binding domain"/>
    <property type="match status" value="1"/>
</dbReference>